<protein>
    <submittedName>
        <fullName evidence="2">Uncharacterized protein</fullName>
    </submittedName>
</protein>
<dbReference type="EMBL" id="JAWJWE010000044">
    <property type="protein sequence ID" value="KAK6617451.1"/>
    <property type="molecule type" value="Genomic_DNA"/>
</dbReference>
<name>A0AAN8P1H1_POLSC</name>
<proteinExistence type="predicted"/>
<gene>
    <name evidence="2" type="ORF">RUM43_014460</name>
</gene>
<organism evidence="2 3">
    <name type="scientific">Polyplax serrata</name>
    <name type="common">Common mouse louse</name>
    <dbReference type="NCBI Taxonomy" id="468196"/>
    <lineage>
        <taxon>Eukaryota</taxon>
        <taxon>Metazoa</taxon>
        <taxon>Ecdysozoa</taxon>
        <taxon>Arthropoda</taxon>
        <taxon>Hexapoda</taxon>
        <taxon>Insecta</taxon>
        <taxon>Pterygota</taxon>
        <taxon>Neoptera</taxon>
        <taxon>Paraneoptera</taxon>
        <taxon>Psocodea</taxon>
        <taxon>Troctomorpha</taxon>
        <taxon>Phthiraptera</taxon>
        <taxon>Anoplura</taxon>
        <taxon>Polyplacidae</taxon>
        <taxon>Polyplax</taxon>
    </lineage>
</organism>
<keyword evidence="1" id="KW-0732">Signal</keyword>
<reference evidence="2 3" key="1">
    <citation type="submission" date="2023-10" db="EMBL/GenBank/DDBJ databases">
        <title>Genomes of two closely related lineages of the louse Polyplax serrata with different host specificities.</title>
        <authorList>
            <person name="Martinu J."/>
            <person name="Tarabai H."/>
            <person name="Stefka J."/>
            <person name="Hypsa V."/>
        </authorList>
    </citation>
    <scope>NUCLEOTIDE SEQUENCE [LARGE SCALE GENOMIC DNA]</scope>
    <source>
        <strain evidence="2">HR10_N</strain>
    </source>
</reference>
<evidence type="ECO:0000313" key="3">
    <source>
        <dbReference type="Proteomes" id="UP001372834"/>
    </source>
</evidence>
<evidence type="ECO:0000256" key="1">
    <source>
        <dbReference type="SAM" id="SignalP"/>
    </source>
</evidence>
<dbReference type="AlphaFoldDB" id="A0AAN8P1H1"/>
<feature type="signal peptide" evidence="1">
    <location>
        <begin position="1"/>
        <end position="21"/>
    </location>
</feature>
<dbReference type="Proteomes" id="UP001372834">
    <property type="component" value="Unassembled WGS sequence"/>
</dbReference>
<comment type="caution">
    <text evidence="2">The sequence shown here is derived from an EMBL/GenBank/DDBJ whole genome shotgun (WGS) entry which is preliminary data.</text>
</comment>
<sequence length="368" mass="41812">MKSLFNLSFTVLASLLSIVYAGEEDAHLGNLLNAVKSALYSGASLDNLSRQPQDLYYSHNNGLSLGVYEALLSITRNDDLECVPRLLCEAAAGGSPGYSGRDVKFDKESLTKFISYLNLGPGSSSPLLTFAKAALLGVSNRGDPYSCIINYAKCPKDQSRLLHYLNNHRGGFFQYFDKKEYRPGNQYPFSQNQYQYRPGYGYNSGYPTKYTKNKIKFENLGHFIGNLKKKVAGTSTYANKYGYSSFRFPGSVNRFPKKESYNYGNTNNYNNYGHKKRMVFPDGLNPRIRNEPEAERIREGSFAFATESTSSKFPKKVKFFPEDGNRDSRHESFEFVSDRLPVRTDFRPSHFDQFTKFPEEGKQFFPQS</sequence>
<evidence type="ECO:0000313" key="2">
    <source>
        <dbReference type="EMBL" id="KAK6617451.1"/>
    </source>
</evidence>
<feature type="chain" id="PRO_5042989864" evidence="1">
    <location>
        <begin position="22"/>
        <end position="368"/>
    </location>
</feature>
<accession>A0AAN8P1H1</accession>